<dbReference type="RefSeq" id="WP_091938885.1">
    <property type="nucleotide sequence ID" value="NZ_FNCY01000016.1"/>
</dbReference>
<feature type="region of interest" description="Disordered" evidence="2">
    <location>
        <begin position="215"/>
        <end position="236"/>
    </location>
</feature>
<dbReference type="Proteomes" id="UP000198607">
    <property type="component" value="Unassembled WGS sequence"/>
</dbReference>
<keyword evidence="1 3" id="KW-0808">Transferase</keyword>
<dbReference type="GO" id="GO:0016020">
    <property type="term" value="C:membrane"/>
    <property type="evidence" value="ECO:0007669"/>
    <property type="project" value="GOC"/>
</dbReference>
<evidence type="ECO:0000256" key="2">
    <source>
        <dbReference type="SAM" id="MobiDB-lite"/>
    </source>
</evidence>
<dbReference type="PANTHER" id="PTHR32385:SF15">
    <property type="entry name" value="INOSITOL PHOSPHOCERAMIDE MANNOSYLTRANSFERASE 1"/>
    <property type="match status" value="1"/>
</dbReference>
<dbReference type="SUPFAM" id="SSF53335">
    <property type="entry name" value="S-adenosyl-L-methionine-dependent methyltransferases"/>
    <property type="match status" value="1"/>
</dbReference>
<name>A0A1G8J9T4_9RHOO</name>
<dbReference type="SUPFAM" id="SSF53448">
    <property type="entry name" value="Nucleotide-diphospho-sugar transferases"/>
    <property type="match status" value="1"/>
</dbReference>
<reference evidence="3 4" key="1">
    <citation type="submission" date="2016-10" db="EMBL/GenBank/DDBJ databases">
        <authorList>
            <person name="de Groot N.N."/>
        </authorList>
    </citation>
    <scope>NUCLEOTIDE SEQUENCE [LARGE SCALE GENOMIC DNA]</scope>
    <source>
        <strain evidence="3 4">DSM 5885</strain>
    </source>
</reference>
<sequence>MIPKTLHFIWVGDETRRPDNCVDTWKERHPDWQIKVWGNRELEQCDWRNAGHMQAMFARELNGVADMMRWEILHREGGIVIDADSICLRALEDDFLDNEAFACWENEIARPGLIAAGYFGSVPGNAFLHQIIEDIHDEVSVINERAWRTVGPQRLTDAYRRYQYQDLSIYPSHYFIPEHFSGVRYHGKGPVYASQLWGSTLSRYDRLYLEATEKISAPTRQDDGESPEQAAQHALRQPIAAQHPAPCVQRVGISNDIATLPRLDVFTKLCGGKRVLHVGCGTPACTATERPLHLALAPACARLDGIDPRPGALDAIAAQAPGRLYTRFEDIQDDYDLVIVPELLGHVADAAGLLARLDALGTDCLLISVPDAFQCANTHFEYNRDAGALTEIAPPGQRCWYSPYTLLALLQAETRWAIAGLWFFDGTSILVMATKAKHTSTHRQ</sequence>
<evidence type="ECO:0000313" key="4">
    <source>
        <dbReference type="Proteomes" id="UP000198607"/>
    </source>
</evidence>
<accession>A0A1G8J9T4</accession>
<evidence type="ECO:0000256" key="1">
    <source>
        <dbReference type="ARBA" id="ARBA00022679"/>
    </source>
</evidence>
<dbReference type="InterPro" id="IPR007577">
    <property type="entry name" value="GlycoTrfase_DXD_sugar-bd_CS"/>
</dbReference>
<proteinExistence type="predicted"/>
<protein>
    <submittedName>
        <fullName evidence="3">Mannosyltransferase OCH1</fullName>
    </submittedName>
</protein>
<dbReference type="PANTHER" id="PTHR32385">
    <property type="entry name" value="MANNOSYL PHOSPHORYLINOSITOL CERAMIDE SYNTHASE"/>
    <property type="match status" value="1"/>
</dbReference>
<dbReference type="STRING" id="83767.SAMN05660652_03152"/>
<organism evidence="3 4">
    <name type="scientific">Propionivibrio dicarboxylicus</name>
    <dbReference type="NCBI Taxonomy" id="83767"/>
    <lineage>
        <taxon>Bacteria</taxon>
        <taxon>Pseudomonadati</taxon>
        <taxon>Pseudomonadota</taxon>
        <taxon>Betaproteobacteria</taxon>
        <taxon>Rhodocyclales</taxon>
        <taxon>Rhodocyclaceae</taxon>
        <taxon>Propionivibrio</taxon>
    </lineage>
</organism>
<dbReference type="Gene3D" id="3.90.550.20">
    <property type="match status" value="1"/>
</dbReference>
<dbReference type="InterPro" id="IPR029044">
    <property type="entry name" value="Nucleotide-diphossugar_trans"/>
</dbReference>
<dbReference type="AlphaFoldDB" id="A0A1G8J9T4"/>
<dbReference type="EMBL" id="FNCY01000016">
    <property type="protein sequence ID" value="SDI27956.1"/>
    <property type="molecule type" value="Genomic_DNA"/>
</dbReference>
<dbReference type="OrthoDB" id="9802987at2"/>
<dbReference type="Pfam" id="PF04488">
    <property type="entry name" value="Gly_transf_sug"/>
    <property type="match status" value="1"/>
</dbReference>
<evidence type="ECO:0000313" key="3">
    <source>
        <dbReference type="EMBL" id="SDI27956.1"/>
    </source>
</evidence>
<dbReference type="GO" id="GO:0051999">
    <property type="term" value="P:mannosyl-inositol phosphorylceramide biosynthetic process"/>
    <property type="evidence" value="ECO:0007669"/>
    <property type="project" value="TreeGrafter"/>
</dbReference>
<dbReference type="InterPro" id="IPR029063">
    <property type="entry name" value="SAM-dependent_MTases_sf"/>
</dbReference>
<dbReference type="Gene3D" id="3.40.50.150">
    <property type="entry name" value="Vaccinia Virus protein VP39"/>
    <property type="match status" value="1"/>
</dbReference>
<dbReference type="InterPro" id="IPR051706">
    <property type="entry name" value="Glycosyltransferase_domain"/>
</dbReference>
<dbReference type="GO" id="GO:0000030">
    <property type="term" value="F:mannosyltransferase activity"/>
    <property type="evidence" value="ECO:0007669"/>
    <property type="project" value="TreeGrafter"/>
</dbReference>
<keyword evidence="3" id="KW-0328">Glycosyltransferase</keyword>
<gene>
    <name evidence="3" type="ORF">SAMN05660652_03152</name>
</gene>
<keyword evidence="4" id="KW-1185">Reference proteome</keyword>